<feature type="transmembrane region" description="Helical" evidence="1">
    <location>
        <begin position="121"/>
        <end position="139"/>
    </location>
</feature>
<protein>
    <submittedName>
        <fullName evidence="2">Uncharacterized protein</fullName>
    </submittedName>
</protein>
<keyword evidence="1" id="KW-1133">Transmembrane helix</keyword>
<evidence type="ECO:0000256" key="1">
    <source>
        <dbReference type="SAM" id="Phobius"/>
    </source>
</evidence>
<feature type="transmembrane region" description="Helical" evidence="1">
    <location>
        <begin position="70"/>
        <end position="90"/>
    </location>
</feature>
<evidence type="ECO:0000313" key="3">
    <source>
        <dbReference type="Proteomes" id="UP001596507"/>
    </source>
</evidence>
<dbReference type="Proteomes" id="UP001596507">
    <property type="component" value="Unassembled WGS sequence"/>
</dbReference>
<reference evidence="3" key="1">
    <citation type="journal article" date="2019" name="Int. J. Syst. Evol. Microbiol.">
        <title>The Global Catalogue of Microorganisms (GCM) 10K type strain sequencing project: providing services to taxonomists for standard genome sequencing and annotation.</title>
        <authorList>
            <consortium name="The Broad Institute Genomics Platform"/>
            <consortium name="The Broad Institute Genome Sequencing Center for Infectious Disease"/>
            <person name="Wu L."/>
            <person name="Ma J."/>
        </authorList>
    </citation>
    <scope>NUCLEOTIDE SEQUENCE [LARGE SCALE GENOMIC DNA]</scope>
    <source>
        <strain evidence="3">CGMCC 1.15772</strain>
    </source>
</reference>
<feature type="transmembrane region" description="Helical" evidence="1">
    <location>
        <begin position="27"/>
        <end position="50"/>
    </location>
</feature>
<dbReference type="EMBL" id="JBHTBE010000003">
    <property type="protein sequence ID" value="MFC7269803.1"/>
    <property type="molecule type" value="Genomic_DNA"/>
</dbReference>
<keyword evidence="3" id="KW-1185">Reference proteome</keyword>
<sequence length="150" mass="15899">MGGEPDPEGQRMVASVEWPVRTRPWEITVVAVLGYAQAALQTIVGLVLLTRLTDAAFVQRYDADSAAAAVGVYLIVAGLVAATVATGVLFGTSLMRWFMAFGLALGAASSVLTMLRGGMFVAVGIVHLCLVVIALVLLFSRQATLWIHRP</sequence>
<comment type="caution">
    <text evidence="2">The sequence shown here is derived from an EMBL/GenBank/DDBJ whole genome shotgun (WGS) entry which is preliminary data.</text>
</comment>
<name>A0ABW2HER3_9MICO</name>
<proteinExistence type="predicted"/>
<accession>A0ABW2HER3</accession>
<organism evidence="2 3">
    <name type="scientific">Microbacterium fluvii</name>
    <dbReference type="NCBI Taxonomy" id="415215"/>
    <lineage>
        <taxon>Bacteria</taxon>
        <taxon>Bacillati</taxon>
        <taxon>Actinomycetota</taxon>
        <taxon>Actinomycetes</taxon>
        <taxon>Micrococcales</taxon>
        <taxon>Microbacteriaceae</taxon>
        <taxon>Microbacterium</taxon>
    </lineage>
</organism>
<gene>
    <name evidence="2" type="ORF">ACFQRL_12600</name>
</gene>
<keyword evidence="1" id="KW-0812">Transmembrane</keyword>
<evidence type="ECO:0000313" key="2">
    <source>
        <dbReference type="EMBL" id="MFC7269803.1"/>
    </source>
</evidence>
<keyword evidence="1" id="KW-0472">Membrane</keyword>
<dbReference type="RefSeq" id="WP_262874723.1">
    <property type="nucleotide sequence ID" value="NZ_BAABKW010000001.1"/>
</dbReference>